<dbReference type="Proteomes" id="UP001209878">
    <property type="component" value="Unassembled WGS sequence"/>
</dbReference>
<dbReference type="EMBL" id="JAODUO010000012">
    <property type="protein sequence ID" value="KAK2193471.1"/>
    <property type="molecule type" value="Genomic_DNA"/>
</dbReference>
<reference evidence="9" key="1">
    <citation type="journal article" date="2023" name="Mol. Biol. Evol.">
        <title>Third-Generation Sequencing Reveals the Adaptive Role of the Epigenome in Three Deep-Sea Polychaetes.</title>
        <authorList>
            <person name="Perez M."/>
            <person name="Aroh O."/>
            <person name="Sun Y."/>
            <person name="Lan Y."/>
            <person name="Juniper S.K."/>
            <person name="Young C.R."/>
            <person name="Angers B."/>
            <person name="Qian P.Y."/>
        </authorList>
    </citation>
    <scope>NUCLEOTIDE SEQUENCE</scope>
    <source>
        <strain evidence="9">R07B-5</strain>
    </source>
</reference>
<dbReference type="GO" id="GO:0000727">
    <property type="term" value="P:double-strand break repair via break-induced replication"/>
    <property type="evidence" value="ECO:0007669"/>
    <property type="project" value="TreeGrafter"/>
</dbReference>
<dbReference type="GO" id="GO:0006270">
    <property type="term" value="P:DNA replication initiation"/>
    <property type="evidence" value="ECO:0007669"/>
    <property type="project" value="InterPro"/>
</dbReference>
<evidence type="ECO:0000259" key="8">
    <source>
        <dbReference type="PROSITE" id="PS50966"/>
    </source>
</evidence>
<dbReference type="GO" id="GO:0003697">
    <property type="term" value="F:single-stranded DNA binding"/>
    <property type="evidence" value="ECO:0007669"/>
    <property type="project" value="TreeGrafter"/>
</dbReference>
<dbReference type="GO" id="GO:0008270">
    <property type="term" value="F:zinc ion binding"/>
    <property type="evidence" value="ECO:0007669"/>
    <property type="project" value="UniProtKB-KW"/>
</dbReference>
<dbReference type="InterPro" id="IPR003874">
    <property type="entry name" value="CDC45"/>
</dbReference>
<feature type="compositionally biased region" description="Acidic residues" evidence="7">
    <location>
        <begin position="150"/>
        <end position="177"/>
    </location>
</feature>
<evidence type="ECO:0000313" key="9">
    <source>
        <dbReference type="EMBL" id="KAK2193471.1"/>
    </source>
</evidence>
<evidence type="ECO:0000256" key="1">
    <source>
        <dbReference type="ARBA" id="ARBA00004123"/>
    </source>
</evidence>
<evidence type="ECO:0000313" key="10">
    <source>
        <dbReference type="Proteomes" id="UP001209878"/>
    </source>
</evidence>
<evidence type="ECO:0000256" key="6">
    <source>
        <dbReference type="PROSITE-ProRule" id="PRU00325"/>
    </source>
</evidence>
<accession>A0AAD9PEP2</accession>
<keyword evidence="6" id="KW-0863">Zinc-finger</keyword>
<protein>
    <recommendedName>
        <fullName evidence="8">SWIM-type domain-containing protein</fullName>
    </recommendedName>
</protein>
<comment type="similarity">
    <text evidence="2">Belongs to the CDC45 family.</text>
</comment>
<comment type="subcellular location">
    <subcellularLocation>
        <location evidence="1">Nucleus</location>
    </subcellularLocation>
</comment>
<keyword evidence="6" id="KW-0862">Zinc</keyword>
<dbReference type="PANTHER" id="PTHR10507">
    <property type="entry name" value="CDC45-RELATED PROTEIN"/>
    <property type="match status" value="1"/>
</dbReference>
<keyword evidence="6" id="KW-0479">Metal-binding</keyword>
<evidence type="ECO:0000256" key="2">
    <source>
        <dbReference type="ARBA" id="ARBA00010727"/>
    </source>
</evidence>
<dbReference type="GO" id="GO:1902977">
    <property type="term" value="P:mitotic DNA replication preinitiation complex assembly"/>
    <property type="evidence" value="ECO:0007669"/>
    <property type="project" value="TreeGrafter"/>
</dbReference>
<dbReference type="GO" id="GO:0003688">
    <property type="term" value="F:DNA replication origin binding"/>
    <property type="evidence" value="ECO:0007669"/>
    <property type="project" value="TreeGrafter"/>
</dbReference>
<dbReference type="PANTHER" id="PTHR10507:SF0">
    <property type="entry name" value="CELL DIVISION CONTROL PROTEIN 45 HOMOLOG"/>
    <property type="match status" value="1"/>
</dbReference>
<dbReference type="Pfam" id="PF02724">
    <property type="entry name" value="CDC45"/>
    <property type="match status" value="1"/>
</dbReference>
<dbReference type="InterPro" id="IPR007527">
    <property type="entry name" value="Znf_SWIM"/>
</dbReference>
<sequence>MTGGRPCAVCMYYTRRERCHWPTLKEEFFKGMCQRVLVLVAFDVDALCACKILQYLFQCDHILYTIVPVSGREDFERAFVAHSEGIRHVILVNCGATDDIIEMLQPEDNITFFVCDSHRPVDVHNIYNQVQVKLLMRPDELHDVPQFDEVFSDDDEEPEEADDVCEEPEEADDDSGNDSDTSGPVRKKKRVDEQTLEKEREKRLWREARNKRIFEYTEFSGFGTSAALLMFEIAWKMSKDTNDLLWLAILGVTSQYANRQVERDKYIEDIGQLQSHVSRLNNRSEDDSENIISVNCLKITFESELQLTMYRHWSLFESLCHSDYTFCKFKMWSMKGKKRLHEFLADMGLPLVQCRQRFAAMDMSLKETVKDMISKQTEKYSIDEQKLFLPSFHVQFGFKNKFCAMDAVLACEAMLESVSANLTPSDNFLKAGDVLNRSKTECMEKALSQAKMQLQAIVHQVQTFIDMKHQVICAGPFLYAFVTEGTPDASFFSKPTCLCHLAQFTLDAYSTMSHNKRAQNLPLVLGAPQDADLGTMLVVGVPPASDTSRKNFFGKAFEQAAITSNTQMMQDNFDSNVIMLKMDDKSKFFDALISLLQ</sequence>
<organism evidence="9 10">
    <name type="scientific">Ridgeia piscesae</name>
    <name type="common">Tubeworm</name>
    <dbReference type="NCBI Taxonomy" id="27915"/>
    <lineage>
        <taxon>Eukaryota</taxon>
        <taxon>Metazoa</taxon>
        <taxon>Spiralia</taxon>
        <taxon>Lophotrochozoa</taxon>
        <taxon>Annelida</taxon>
        <taxon>Polychaeta</taxon>
        <taxon>Sedentaria</taxon>
        <taxon>Canalipalpata</taxon>
        <taxon>Sabellida</taxon>
        <taxon>Siboglinidae</taxon>
        <taxon>Ridgeia</taxon>
    </lineage>
</organism>
<keyword evidence="5" id="KW-0131">Cell cycle</keyword>
<evidence type="ECO:0000256" key="7">
    <source>
        <dbReference type="SAM" id="MobiDB-lite"/>
    </source>
</evidence>
<dbReference type="PROSITE" id="PS50966">
    <property type="entry name" value="ZF_SWIM"/>
    <property type="match status" value="1"/>
</dbReference>
<dbReference type="AlphaFoldDB" id="A0AAD9PEP2"/>
<feature type="region of interest" description="Disordered" evidence="7">
    <location>
        <begin position="149"/>
        <end position="194"/>
    </location>
</feature>
<comment type="caution">
    <text evidence="9">The sequence shown here is derived from an EMBL/GenBank/DDBJ whole genome shotgun (WGS) entry which is preliminary data.</text>
</comment>
<feature type="domain" description="SWIM-type" evidence="8">
    <location>
        <begin position="38"/>
        <end position="70"/>
    </location>
</feature>
<name>A0AAD9PEP2_RIDPI</name>
<evidence type="ECO:0000256" key="3">
    <source>
        <dbReference type="ARBA" id="ARBA00022705"/>
    </source>
</evidence>
<keyword evidence="4" id="KW-0539">Nucleus</keyword>
<gene>
    <name evidence="9" type="ORF">NP493_12g04017</name>
</gene>
<keyword evidence="3" id="KW-0235">DNA replication</keyword>
<dbReference type="GO" id="GO:0031261">
    <property type="term" value="C:DNA replication preinitiation complex"/>
    <property type="evidence" value="ECO:0007669"/>
    <property type="project" value="TreeGrafter"/>
</dbReference>
<dbReference type="GO" id="GO:0003682">
    <property type="term" value="F:chromatin binding"/>
    <property type="evidence" value="ECO:0007669"/>
    <property type="project" value="TreeGrafter"/>
</dbReference>
<proteinExistence type="inferred from homology"/>
<evidence type="ECO:0000256" key="5">
    <source>
        <dbReference type="ARBA" id="ARBA00023306"/>
    </source>
</evidence>
<evidence type="ECO:0000256" key="4">
    <source>
        <dbReference type="ARBA" id="ARBA00023242"/>
    </source>
</evidence>
<keyword evidence="10" id="KW-1185">Reference proteome</keyword>